<dbReference type="Gene3D" id="1.10.510.10">
    <property type="entry name" value="Transferase(Phosphotransferase) domain 1"/>
    <property type="match status" value="1"/>
</dbReference>
<evidence type="ECO:0000256" key="3">
    <source>
        <dbReference type="ARBA" id="ARBA00022777"/>
    </source>
</evidence>
<dbReference type="GO" id="GO:0016301">
    <property type="term" value="F:kinase activity"/>
    <property type="evidence" value="ECO:0007669"/>
    <property type="project" value="UniProtKB-KW"/>
</dbReference>
<keyword evidence="7" id="KW-1133">Transmembrane helix</keyword>
<evidence type="ECO:0000313" key="9">
    <source>
        <dbReference type="EMBL" id="MFB9832400.1"/>
    </source>
</evidence>
<dbReference type="InterPro" id="IPR017441">
    <property type="entry name" value="Protein_kinase_ATP_BS"/>
</dbReference>
<gene>
    <name evidence="9" type="ORF">ACFFNX_09395</name>
</gene>
<dbReference type="PROSITE" id="PS00107">
    <property type="entry name" value="PROTEIN_KINASE_ATP"/>
    <property type="match status" value="1"/>
</dbReference>
<feature type="region of interest" description="Disordered" evidence="6">
    <location>
        <begin position="271"/>
        <end position="337"/>
    </location>
</feature>
<dbReference type="InterPro" id="IPR008271">
    <property type="entry name" value="Ser/Thr_kinase_AS"/>
</dbReference>
<dbReference type="PROSITE" id="PS00108">
    <property type="entry name" value="PROTEIN_KINASE_ST"/>
    <property type="match status" value="1"/>
</dbReference>
<organism evidence="9 10">
    <name type="scientific">Actinoallomurus acaciae</name>
    <dbReference type="NCBI Taxonomy" id="502577"/>
    <lineage>
        <taxon>Bacteria</taxon>
        <taxon>Bacillati</taxon>
        <taxon>Actinomycetota</taxon>
        <taxon>Actinomycetes</taxon>
        <taxon>Streptosporangiales</taxon>
        <taxon>Thermomonosporaceae</taxon>
        <taxon>Actinoallomurus</taxon>
    </lineage>
</organism>
<comment type="caution">
    <text evidence="9">The sequence shown here is derived from an EMBL/GenBank/DDBJ whole genome shotgun (WGS) entry which is preliminary data.</text>
</comment>
<keyword evidence="4 5" id="KW-0067">ATP-binding</keyword>
<keyword evidence="7" id="KW-0812">Transmembrane</keyword>
<feature type="compositionally biased region" description="Basic and acidic residues" evidence="6">
    <location>
        <begin position="471"/>
        <end position="485"/>
    </location>
</feature>
<evidence type="ECO:0000256" key="1">
    <source>
        <dbReference type="ARBA" id="ARBA00022679"/>
    </source>
</evidence>
<feature type="region of interest" description="Disordered" evidence="6">
    <location>
        <begin position="371"/>
        <end position="485"/>
    </location>
</feature>
<keyword evidence="3 9" id="KW-0418">Kinase</keyword>
<feature type="transmembrane region" description="Helical" evidence="7">
    <location>
        <begin position="340"/>
        <end position="360"/>
    </location>
</feature>
<evidence type="ECO:0000313" key="10">
    <source>
        <dbReference type="Proteomes" id="UP001589627"/>
    </source>
</evidence>
<dbReference type="PANTHER" id="PTHR43289">
    <property type="entry name" value="MITOGEN-ACTIVATED PROTEIN KINASE KINASE KINASE 20-RELATED"/>
    <property type="match status" value="1"/>
</dbReference>
<dbReference type="RefSeq" id="WP_378198121.1">
    <property type="nucleotide sequence ID" value="NZ_JBHLZP010000048.1"/>
</dbReference>
<proteinExistence type="predicted"/>
<protein>
    <submittedName>
        <fullName evidence="9">Protein kinase</fullName>
    </submittedName>
</protein>
<dbReference type="Pfam" id="PF00069">
    <property type="entry name" value="Pkinase"/>
    <property type="match status" value="1"/>
</dbReference>
<sequence>MVNNEEAPPEKLGPYRRLTRLGSGGMGVVYRAVDPAGRDVAIKVLRPALAADPRARQRLAREIDTMRRVRSPHVAEVIDGDVTAVRPFVVTRFIEGRQLDEVVAEGGPLRGDALRRLALGLARALVAIHQAGVVHRDLKPSNTMMVGGEPVVIDFGIAQSADSARLTQTGMVTGTPAYMAPEVFDDRPPSPATDVHAWAVTVAFAATGRPPYGTGNLQSIILNVVEGRADLEGVPPWLLPLLRPALNRDPARRPSAAALVEAVAALGGGTTLTAEDVETRAMPPQGDPPPRPTSTRPSTLPEQRYAPAHPERYPTGPRGPHHSSPPPSGLRHGERSRRKWPLAVAGVVLVAGVVAGGVALQGMVTHGTATAHDLPASTPSSGASHRHSVPGETAPWSPADGHDGTSPPDVPSHPGTRHTPATTSTPQRPRTHPSTTRPTSSEPPRVVTAGAFCSPEGATGVTSAGTPMTCVRKEGEDQARWRQTG</sequence>
<dbReference type="PROSITE" id="PS50011">
    <property type="entry name" value="PROTEIN_KINASE_DOM"/>
    <property type="match status" value="1"/>
</dbReference>
<keyword evidence="2 5" id="KW-0547">Nucleotide-binding</keyword>
<dbReference type="InterPro" id="IPR011009">
    <property type="entry name" value="Kinase-like_dom_sf"/>
</dbReference>
<evidence type="ECO:0000256" key="6">
    <source>
        <dbReference type="SAM" id="MobiDB-lite"/>
    </source>
</evidence>
<dbReference type="EMBL" id="JBHLZP010000048">
    <property type="protein sequence ID" value="MFB9832400.1"/>
    <property type="molecule type" value="Genomic_DNA"/>
</dbReference>
<feature type="binding site" evidence="5">
    <location>
        <position position="43"/>
    </location>
    <ligand>
        <name>ATP</name>
        <dbReference type="ChEBI" id="CHEBI:30616"/>
    </ligand>
</feature>
<dbReference type="PANTHER" id="PTHR43289:SF34">
    <property type="entry name" value="SERINE_THREONINE-PROTEIN KINASE YBDM-RELATED"/>
    <property type="match status" value="1"/>
</dbReference>
<evidence type="ECO:0000256" key="2">
    <source>
        <dbReference type="ARBA" id="ARBA00022741"/>
    </source>
</evidence>
<dbReference type="SUPFAM" id="SSF56112">
    <property type="entry name" value="Protein kinase-like (PK-like)"/>
    <property type="match status" value="1"/>
</dbReference>
<keyword evidence="7" id="KW-0472">Membrane</keyword>
<reference evidence="9 10" key="1">
    <citation type="submission" date="2024-09" db="EMBL/GenBank/DDBJ databases">
        <authorList>
            <person name="Sun Q."/>
            <person name="Mori K."/>
        </authorList>
    </citation>
    <scope>NUCLEOTIDE SEQUENCE [LARGE SCALE GENOMIC DNA]</scope>
    <source>
        <strain evidence="9 10">TBRC 0563</strain>
    </source>
</reference>
<accession>A0ABV5YBL3</accession>
<evidence type="ECO:0000256" key="5">
    <source>
        <dbReference type="PROSITE-ProRule" id="PRU10141"/>
    </source>
</evidence>
<evidence type="ECO:0000256" key="4">
    <source>
        <dbReference type="ARBA" id="ARBA00022840"/>
    </source>
</evidence>
<name>A0ABV5YBL3_9ACTN</name>
<dbReference type="Proteomes" id="UP001589627">
    <property type="component" value="Unassembled WGS sequence"/>
</dbReference>
<keyword evidence="1" id="KW-0808">Transferase</keyword>
<dbReference type="Gene3D" id="3.30.200.20">
    <property type="entry name" value="Phosphorylase Kinase, domain 1"/>
    <property type="match status" value="1"/>
</dbReference>
<dbReference type="CDD" id="cd14014">
    <property type="entry name" value="STKc_PknB_like"/>
    <property type="match status" value="1"/>
</dbReference>
<dbReference type="SMART" id="SM00220">
    <property type="entry name" value="S_TKc"/>
    <property type="match status" value="1"/>
</dbReference>
<evidence type="ECO:0000259" key="8">
    <source>
        <dbReference type="PROSITE" id="PS50011"/>
    </source>
</evidence>
<feature type="compositionally biased region" description="Low complexity" evidence="6">
    <location>
        <begin position="422"/>
        <end position="445"/>
    </location>
</feature>
<dbReference type="InterPro" id="IPR000719">
    <property type="entry name" value="Prot_kinase_dom"/>
</dbReference>
<keyword evidence="10" id="KW-1185">Reference proteome</keyword>
<feature type="domain" description="Protein kinase" evidence="8">
    <location>
        <begin position="15"/>
        <end position="266"/>
    </location>
</feature>
<evidence type="ECO:0000256" key="7">
    <source>
        <dbReference type="SAM" id="Phobius"/>
    </source>
</evidence>